<evidence type="ECO:0000259" key="4">
    <source>
        <dbReference type="Pfam" id="PF00534"/>
    </source>
</evidence>
<dbReference type="AlphaFoldDB" id="A0A1M5Y6H5"/>
<evidence type="ECO:0000313" key="5">
    <source>
        <dbReference type="EMBL" id="SHI07572.1"/>
    </source>
</evidence>
<dbReference type="EMBL" id="FQXC01000012">
    <property type="protein sequence ID" value="SHI07572.1"/>
    <property type="molecule type" value="Genomic_DNA"/>
</dbReference>
<dbReference type="Proteomes" id="UP000184221">
    <property type="component" value="Unassembled WGS sequence"/>
</dbReference>
<evidence type="ECO:0000256" key="1">
    <source>
        <dbReference type="ARBA" id="ARBA00022676"/>
    </source>
</evidence>
<keyword evidence="1" id="KW-0328">Glycosyltransferase</keyword>
<reference evidence="5 6" key="1">
    <citation type="submission" date="2016-11" db="EMBL/GenBank/DDBJ databases">
        <authorList>
            <person name="Jaros S."/>
            <person name="Januszkiewicz K."/>
            <person name="Wedrychowicz H."/>
        </authorList>
    </citation>
    <scope>NUCLEOTIDE SEQUENCE [LARGE SCALE GENOMIC DNA]</scope>
    <source>
        <strain evidence="5 6">DSM 29431</strain>
    </source>
</reference>
<proteinExistence type="predicted"/>
<dbReference type="Pfam" id="PF00534">
    <property type="entry name" value="Glycos_transf_1"/>
    <property type="match status" value="1"/>
</dbReference>
<organism evidence="5 6">
    <name type="scientific">Marivita hallyeonensis</name>
    <dbReference type="NCBI Taxonomy" id="996342"/>
    <lineage>
        <taxon>Bacteria</taxon>
        <taxon>Pseudomonadati</taxon>
        <taxon>Pseudomonadota</taxon>
        <taxon>Alphaproteobacteria</taxon>
        <taxon>Rhodobacterales</taxon>
        <taxon>Roseobacteraceae</taxon>
        <taxon>Marivita</taxon>
    </lineage>
</organism>
<dbReference type="STRING" id="996342.SAMN05443551_0117"/>
<dbReference type="CDD" id="cd03801">
    <property type="entry name" value="GT4_PimA-like"/>
    <property type="match status" value="1"/>
</dbReference>
<keyword evidence="6" id="KW-1185">Reference proteome</keyword>
<dbReference type="OrthoDB" id="9790710at2"/>
<dbReference type="SUPFAM" id="SSF53756">
    <property type="entry name" value="UDP-Glycosyltransferase/glycogen phosphorylase"/>
    <property type="match status" value="1"/>
</dbReference>
<sequence>MRLAWVCPISARTGVGTYAQSVLRALTRRKGLEVVVLHPPCPAEERLEMPCPTLPLSDALVASDLPALFDLMLYHLGNNDRHHGLILRALMAHPGPVVLHDHVYQHMLAGLHHDGRAPAPGFGALIHAVSGASGFDYLSASGVLRASRAVSYVPWESSWAAQVPLSDVLARLATGVITHSDFAAAAMGDGYPGSATTLFMPRPDVPVDPPDRSPGPGTRLRLAATGHIGPTKGLELLIDALASAPDLADRYSVTIAGHSGDAAYMQGLETRVAAQGLDKNVRLVPDPDAAGFRAVMQEADLFLNLRRPNTEGASLSLAEQLASGRPVIVQNSGCFAEMPATCGWHLPTGATAGDLAATLQEIARDPSVITKRGRAAARYMTKRSATVYADKLASFLYAGQARLARRADAIRTRTLSPDTQDGDWHSTYIQVRGLMSGILAGRGLLPPDLWAYPDGDIGQYVALNLLNTPVSDPATFARALQQGGPLPATRRLGLLRQLLARACATPGDTGHHISDLALPVTDPALWTALLCLPSDTALPMALQALGQRTNPDAQAQLTRLAARNGTGATLLTYLDGRGDPVMNHPDMAAIHRLLQDPDGPRLTLLPPLAPEADLVQIAAKPQAQALQLSGFHPPDPAGIWTADPKATLRTVIAADHPVTRLSGAASLLEAALAQAAQTVTVETTEETTGRSARWSDTRPQGGDPSFDWVLPLPRFTGPVRIDLTLPACYSPHALGVSPDPRPLGILLRSLRLESAPAQLEAAE</sequence>
<dbReference type="Gene3D" id="3.40.50.2000">
    <property type="entry name" value="Glycogen Phosphorylase B"/>
    <property type="match status" value="1"/>
</dbReference>
<evidence type="ECO:0000256" key="3">
    <source>
        <dbReference type="SAM" id="MobiDB-lite"/>
    </source>
</evidence>
<dbReference type="PANTHER" id="PTHR12526:SF510">
    <property type="entry name" value="D-INOSITOL 3-PHOSPHATE GLYCOSYLTRANSFERASE"/>
    <property type="match status" value="1"/>
</dbReference>
<evidence type="ECO:0000313" key="6">
    <source>
        <dbReference type="Proteomes" id="UP000184221"/>
    </source>
</evidence>
<feature type="domain" description="Glycosyl transferase family 1" evidence="4">
    <location>
        <begin position="222"/>
        <end position="368"/>
    </location>
</feature>
<name>A0A1M5Y6H5_9RHOB</name>
<gene>
    <name evidence="5" type="ORF">SAMN05443551_0117</name>
</gene>
<accession>A0A1M5Y6H5</accession>
<keyword evidence="2 5" id="KW-0808">Transferase</keyword>
<protein>
    <submittedName>
        <fullName evidence="5">Glycosyltransferase involved in cell wall bisynthesis</fullName>
    </submittedName>
</protein>
<dbReference type="RefSeq" id="WP_072780205.1">
    <property type="nucleotide sequence ID" value="NZ_FQXC01000012.1"/>
</dbReference>
<dbReference type="InterPro" id="IPR001296">
    <property type="entry name" value="Glyco_trans_1"/>
</dbReference>
<dbReference type="PANTHER" id="PTHR12526">
    <property type="entry name" value="GLYCOSYLTRANSFERASE"/>
    <property type="match status" value="1"/>
</dbReference>
<evidence type="ECO:0000256" key="2">
    <source>
        <dbReference type="ARBA" id="ARBA00022679"/>
    </source>
</evidence>
<feature type="region of interest" description="Disordered" evidence="3">
    <location>
        <begin position="684"/>
        <end position="705"/>
    </location>
</feature>
<dbReference type="GO" id="GO:0016757">
    <property type="term" value="F:glycosyltransferase activity"/>
    <property type="evidence" value="ECO:0007669"/>
    <property type="project" value="UniProtKB-KW"/>
</dbReference>